<evidence type="ECO:0000313" key="2">
    <source>
        <dbReference type="Proteomes" id="UP001187315"/>
    </source>
</evidence>
<evidence type="ECO:0000313" key="1">
    <source>
        <dbReference type="EMBL" id="KAK2838437.1"/>
    </source>
</evidence>
<accession>A0AA88MKE5</accession>
<protein>
    <submittedName>
        <fullName evidence="1">Uncharacterized protein</fullName>
    </submittedName>
</protein>
<name>A0AA88MKE5_TACVA</name>
<dbReference type="AlphaFoldDB" id="A0AA88MKE5"/>
<dbReference type="Proteomes" id="UP001187315">
    <property type="component" value="Unassembled WGS sequence"/>
</dbReference>
<sequence length="90" mass="10511">MGEIEKGKERKKIGQWEKIMARNQVSFQVQVLLQKYKYPYVKLWHSSKRVLEPVFFTFNAELDICDVENSKFSPPAVYTLPDSAKATRVT</sequence>
<reference evidence="1" key="1">
    <citation type="submission" date="2023-08" db="EMBL/GenBank/DDBJ databases">
        <title>Pelteobagrus vachellii genome.</title>
        <authorList>
            <person name="Liu H."/>
        </authorList>
    </citation>
    <scope>NUCLEOTIDE SEQUENCE</scope>
    <source>
        <strain evidence="1">PRFRI_2022a</strain>
        <tissue evidence="1">Muscle</tissue>
    </source>
</reference>
<dbReference type="EMBL" id="JAVHJS010000013">
    <property type="protein sequence ID" value="KAK2838437.1"/>
    <property type="molecule type" value="Genomic_DNA"/>
</dbReference>
<gene>
    <name evidence="1" type="ORF">Q7C36_013251</name>
</gene>
<proteinExistence type="predicted"/>
<comment type="caution">
    <text evidence="1">The sequence shown here is derived from an EMBL/GenBank/DDBJ whole genome shotgun (WGS) entry which is preliminary data.</text>
</comment>
<organism evidence="1 2">
    <name type="scientific">Tachysurus vachellii</name>
    <name type="common">Darkbarbel catfish</name>
    <name type="synonym">Pelteobagrus vachellii</name>
    <dbReference type="NCBI Taxonomy" id="175792"/>
    <lineage>
        <taxon>Eukaryota</taxon>
        <taxon>Metazoa</taxon>
        <taxon>Chordata</taxon>
        <taxon>Craniata</taxon>
        <taxon>Vertebrata</taxon>
        <taxon>Euteleostomi</taxon>
        <taxon>Actinopterygii</taxon>
        <taxon>Neopterygii</taxon>
        <taxon>Teleostei</taxon>
        <taxon>Ostariophysi</taxon>
        <taxon>Siluriformes</taxon>
        <taxon>Bagridae</taxon>
        <taxon>Tachysurus</taxon>
    </lineage>
</organism>
<keyword evidence="2" id="KW-1185">Reference proteome</keyword>